<dbReference type="UniPathway" id="UPA00251">
    <property type="reaction ID" value="UER00324"/>
</dbReference>
<comment type="similarity">
    <text evidence="3 14 15">Belongs to the HemJ family.</text>
</comment>
<dbReference type="InterPro" id="IPR005265">
    <property type="entry name" value="HemJ-like"/>
</dbReference>
<comment type="pathway">
    <text evidence="2 14 15">Porphyrin-containing compound metabolism; protoporphyrin-IX biosynthesis; protoporphyrin-IX from protoporphyrinogen-IX: step 1/1.</text>
</comment>
<dbReference type="RefSeq" id="WP_078483641.1">
    <property type="nucleotide sequence ID" value="NZ_MPRL01000029.1"/>
</dbReference>
<comment type="caution">
    <text evidence="16">The sequence shown here is derived from an EMBL/GenBank/DDBJ whole genome shotgun (WGS) entry which is preliminary data.</text>
</comment>
<evidence type="ECO:0000256" key="6">
    <source>
        <dbReference type="ARBA" id="ARBA00022617"/>
    </source>
</evidence>
<dbReference type="AlphaFoldDB" id="A0A1T2L5B6"/>
<comment type="subcellular location">
    <subcellularLocation>
        <location evidence="1 14">Cell membrane</location>
        <topology evidence="1 14">Multi-pass membrane protein</topology>
    </subcellularLocation>
</comment>
<keyword evidence="8 14" id="KW-0479">Metal-binding</keyword>
<evidence type="ECO:0000256" key="1">
    <source>
        <dbReference type="ARBA" id="ARBA00004651"/>
    </source>
</evidence>
<gene>
    <name evidence="16" type="ORF">BOW53_08430</name>
</gene>
<dbReference type="Proteomes" id="UP000191110">
    <property type="component" value="Unassembled WGS sequence"/>
</dbReference>
<dbReference type="OrthoDB" id="9800824at2"/>
<comment type="catalytic activity">
    <reaction evidence="13 14 15">
        <text>protoporphyrinogen IX + 3 A = protoporphyrin IX + 3 AH2</text>
        <dbReference type="Rhea" id="RHEA:62000"/>
        <dbReference type="ChEBI" id="CHEBI:13193"/>
        <dbReference type="ChEBI" id="CHEBI:17499"/>
        <dbReference type="ChEBI" id="CHEBI:57306"/>
        <dbReference type="ChEBI" id="CHEBI:57307"/>
    </reaction>
</comment>
<feature type="binding site" description="axial binding residue" evidence="14">
    <location>
        <position position="8"/>
    </location>
    <ligand>
        <name>heme</name>
        <dbReference type="ChEBI" id="CHEBI:30413"/>
    </ligand>
    <ligandPart>
        <name>Fe</name>
        <dbReference type="ChEBI" id="CHEBI:18248"/>
    </ligandPart>
</feature>
<evidence type="ECO:0000256" key="14">
    <source>
        <dbReference type="HAMAP-Rule" id="MF_02239"/>
    </source>
</evidence>
<evidence type="ECO:0000256" key="12">
    <source>
        <dbReference type="ARBA" id="ARBA00023136"/>
    </source>
</evidence>
<evidence type="ECO:0000256" key="4">
    <source>
        <dbReference type="ARBA" id="ARBA00017504"/>
    </source>
</evidence>
<evidence type="ECO:0000256" key="5">
    <source>
        <dbReference type="ARBA" id="ARBA00022475"/>
    </source>
</evidence>
<evidence type="ECO:0000256" key="2">
    <source>
        <dbReference type="ARBA" id="ARBA00005073"/>
    </source>
</evidence>
<evidence type="ECO:0000313" key="17">
    <source>
        <dbReference type="Proteomes" id="UP000191110"/>
    </source>
</evidence>
<feature type="transmembrane region" description="Helical" evidence="14">
    <location>
        <begin position="118"/>
        <end position="140"/>
    </location>
</feature>
<keyword evidence="9 14" id="KW-1133">Transmembrane helix</keyword>
<comment type="function">
    <text evidence="14 15">Catalyzes the oxidation of protoporphyrinogen IX to protoporphyrin IX.</text>
</comment>
<dbReference type="GO" id="GO:0046872">
    <property type="term" value="F:metal ion binding"/>
    <property type="evidence" value="ECO:0007669"/>
    <property type="project" value="UniProtKB-UniRule"/>
</dbReference>
<protein>
    <recommendedName>
        <fullName evidence="4 14">Protoporphyrinogen IX oxidase</fullName>
        <shortName evidence="14">PPO</shortName>
        <ecNumber evidence="14 15">1.3.99.-</ecNumber>
    </recommendedName>
</protein>
<dbReference type="EMBL" id="MPRL01000029">
    <property type="protein sequence ID" value="OOZ40262.1"/>
    <property type="molecule type" value="Genomic_DNA"/>
</dbReference>
<keyword evidence="12 14" id="KW-0472">Membrane</keyword>
<reference evidence="16 17" key="1">
    <citation type="submission" date="2016-11" db="EMBL/GenBank/DDBJ databases">
        <title>Mixed transmission modes and dynamic genome evolution in an obligate animal-bacterial symbiosis.</title>
        <authorList>
            <person name="Russell S.L."/>
            <person name="Corbett-Detig R.B."/>
            <person name="Cavanaugh C.M."/>
        </authorList>
    </citation>
    <scope>NUCLEOTIDE SEQUENCE [LARGE SCALE GENOMIC DNA]</scope>
    <source>
        <strain evidence="16">Sveles-Q1</strain>
    </source>
</reference>
<evidence type="ECO:0000256" key="13">
    <source>
        <dbReference type="ARBA" id="ARBA00048390"/>
    </source>
</evidence>
<keyword evidence="17" id="KW-1185">Reference proteome</keyword>
<keyword evidence="11 14" id="KW-0408">Iron</keyword>
<evidence type="ECO:0000256" key="8">
    <source>
        <dbReference type="ARBA" id="ARBA00022723"/>
    </source>
</evidence>
<dbReference type="PIRSF" id="PIRSF004638">
    <property type="entry name" value="UCP004638"/>
    <property type="match status" value="1"/>
</dbReference>
<feature type="transmembrane region" description="Helical" evidence="14">
    <location>
        <begin position="83"/>
        <end position="106"/>
    </location>
</feature>
<dbReference type="PANTHER" id="PTHR40255">
    <property type="entry name" value="UPF0093 MEMBRANE PROTEIN SLR1790"/>
    <property type="match status" value="1"/>
</dbReference>
<evidence type="ECO:0000256" key="9">
    <source>
        <dbReference type="ARBA" id="ARBA00022989"/>
    </source>
</evidence>
<accession>A0A1T2L5B6</accession>
<evidence type="ECO:0000256" key="15">
    <source>
        <dbReference type="PIRNR" id="PIRNR004638"/>
    </source>
</evidence>
<sequence>MQWVITFHIIAMVTWFAALFYLPRLFVYHAMTDADDQIGIERFKIMERKLYRGIMTPSAIVTVALGLWLLYEYAWTAYASMGWLHTKLALVVVLIGYHFYCGRLLIDFREDRNRHSHVFYRWFNEFPVLLLVAIVILVKIKPF</sequence>
<dbReference type="NCBIfam" id="TIGR00701">
    <property type="entry name" value="protoporphyrinogen oxidase HemJ"/>
    <property type="match status" value="1"/>
</dbReference>
<comment type="subunit">
    <text evidence="14">Homodimer.</text>
</comment>
<dbReference type="Pfam" id="PF03653">
    <property type="entry name" value="UPF0093"/>
    <property type="match status" value="1"/>
</dbReference>
<keyword evidence="5 14" id="KW-1003">Cell membrane</keyword>
<dbReference type="GO" id="GO:0005886">
    <property type="term" value="C:plasma membrane"/>
    <property type="evidence" value="ECO:0007669"/>
    <property type="project" value="UniProtKB-SubCell"/>
</dbReference>
<evidence type="ECO:0000256" key="11">
    <source>
        <dbReference type="ARBA" id="ARBA00023004"/>
    </source>
</evidence>
<dbReference type="EC" id="1.3.99.-" evidence="14 15"/>
<dbReference type="HAMAP" id="MF_02239">
    <property type="entry name" value="HemJ"/>
    <property type="match status" value="1"/>
</dbReference>
<evidence type="ECO:0000256" key="10">
    <source>
        <dbReference type="ARBA" id="ARBA00023002"/>
    </source>
</evidence>
<evidence type="ECO:0000313" key="16">
    <source>
        <dbReference type="EMBL" id="OOZ40262.1"/>
    </source>
</evidence>
<keyword evidence="10 14" id="KW-0560">Oxidoreductase</keyword>
<evidence type="ECO:0000256" key="7">
    <source>
        <dbReference type="ARBA" id="ARBA00022692"/>
    </source>
</evidence>
<name>A0A1T2L5B6_9GAMM</name>
<comment type="cofactor">
    <cofactor evidence="14 15">
        <name>heme b</name>
        <dbReference type="ChEBI" id="CHEBI:60344"/>
    </cofactor>
    <text evidence="14 15">Binds 1 heme b (iron(II)-protoporphyrin IX) group per subunit.</text>
</comment>
<dbReference type="GO" id="GO:0006782">
    <property type="term" value="P:protoporphyrinogen IX biosynthetic process"/>
    <property type="evidence" value="ECO:0007669"/>
    <property type="project" value="UniProtKB-UniRule"/>
</dbReference>
<proteinExistence type="inferred from homology"/>
<evidence type="ECO:0000256" key="3">
    <source>
        <dbReference type="ARBA" id="ARBA00006501"/>
    </source>
</evidence>
<dbReference type="PANTHER" id="PTHR40255:SF1">
    <property type="entry name" value="PROTOPORPHYRINOGEN IX OXIDASE"/>
    <property type="match status" value="1"/>
</dbReference>
<feature type="binding site" description="axial binding residue" evidence="14">
    <location>
        <position position="87"/>
    </location>
    <ligand>
        <name>heme</name>
        <dbReference type="ChEBI" id="CHEBI:30413"/>
    </ligand>
    <ligandPart>
        <name>Fe</name>
        <dbReference type="ChEBI" id="CHEBI:18248"/>
    </ligandPart>
</feature>
<keyword evidence="6 14" id="KW-0349">Heme</keyword>
<dbReference type="GO" id="GO:0070818">
    <property type="term" value="F:protoporphyrinogen oxidase activity"/>
    <property type="evidence" value="ECO:0007669"/>
    <property type="project" value="UniProtKB-UniRule"/>
</dbReference>
<feature type="transmembrane region" description="Helical" evidence="14">
    <location>
        <begin position="50"/>
        <end position="71"/>
    </location>
</feature>
<keyword evidence="7 14" id="KW-0812">Transmembrane</keyword>
<organism evidence="16 17">
    <name type="scientific">Solemya pervernicosa gill symbiont</name>
    <dbReference type="NCBI Taxonomy" id="642797"/>
    <lineage>
        <taxon>Bacteria</taxon>
        <taxon>Pseudomonadati</taxon>
        <taxon>Pseudomonadota</taxon>
        <taxon>Gammaproteobacteria</taxon>
        <taxon>sulfur-oxidizing symbionts</taxon>
    </lineage>
</organism>
<feature type="transmembrane region" description="Helical" evidence="14">
    <location>
        <begin position="6"/>
        <end position="29"/>
    </location>
</feature>